<dbReference type="AlphaFoldDB" id="A0AAE1YZP4"/>
<comment type="caution">
    <text evidence="1">The sequence shown here is derived from an EMBL/GenBank/DDBJ whole genome shotgun (WGS) entry which is preliminary data.</text>
</comment>
<name>A0AAE1YZP4_9LAMI</name>
<organism evidence="1 2">
    <name type="scientific">Sesamum alatum</name>
    <dbReference type="NCBI Taxonomy" id="300844"/>
    <lineage>
        <taxon>Eukaryota</taxon>
        <taxon>Viridiplantae</taxon>
        <taxon>Streptophyta</taxon>
        <taxon>Embryophyta</taxon>
        <taxon>Tracheophyta</taxon>
        <taxon>Spermatophyta</taxon>
        <taxon>Magnoliopsida</taxon>
        <taxon>eudicotyledons</taxon>
        <taxon>Gunneridae</taxon>
        <taxon>Pentapetalae</taxon>
        <taxon>asterids</taxon>
        <taxon>lamiids</taxon>
        <taxon>Lamiales</taxon>
        <taxon>Pedaliaceae</taxon>
        <taxon>Sesamum</taxon>
    </lineage>
</organism>
<reference evidence="1" key="1">
    <citation type="submission" date="2020-06" db="EMBL/GenBank/DDBJ databases">
        <authorList>
            <person name="Li T."/>
            <person name="Hu X."/>
            <person name="Zhang T."/>
            <person name="Song X."/>
            <person name="Zhang H."/>
            <person name="Dai N."/>
            <person name="Sheng W."/>
            <person name="Hou X."/>
            <person name="Wei L."/>
        </authorList>
    </citation>
    <scope>NUCLEOTIDE SEQUENCE</scope>
    <source>
        <strain evidence="1">3651</strain>
        <tissue evidence="1">Leaf</tissue>
    </source>
</reference>
<dbReference type="EMBL" id="JACGWO010000001">
    <property type="protein sequence ID" value="KAK4439301.1"/>
    <property type="molecule type" value="Genomic_DNA"/>
</dbReference>
<evidence type="ECO:0000313" key="2">
    <source>
        <dbReference type="Proteomes" id="UP001293254"/>
    </source>
</evidence>
<accession>A0AAE1YZP4</accession>
<protein>
    <submittedName>
        <fullName evidence="1">Uncharacterized protein</fullName>
    </submittedName>
</protein>
<proteinExistence type="predicted"/>
<evidence type="ECO:0000313" key="1">
    <source>
        <dbReference type="EMBL" id="KAK4439301.1"/>
    </source>
</evidence>
<reference evidence="1" key="2">
    <citation type="journal article" date="2024" name="Plant">
        <title>Genomic evolution and insights into agronomic trait innovations of Sesamum species.</title>
        <authorList>
            <person name="Miao H."/>
            <person name="Wang L."/>
            <person name="Qu L."/>
            <person name="Liu H."/>
            <person name="Sun Y."/>
            <person name="Le M."/>
            <person name="Wang Q."/>
            <person name="Wei S."/>
            <person name="Zheng Y."/>
            <person name="Lin W."/>
            <person name="Duan Y."/>
            <person name="Cao H."/>
            <person name="Xiong S."/>
            <person name="Wang X."/>
            <person name="Wei L."/>
            <person name="Li C."/>
            <person name="Ma Q."/>
            <person name="Ju M."/>
            <person name="Zhao R."/>
            <person name="Li G."/>
            <person name="Mu C."/>
            <person name="Tian Q."/>
            <person name="Mei H."/>
            <person name="Zhang T."/>
            <person name="Gao T."/>
            <person name="Zhang H."/>
        </authorList>
    </citation>
    <scope>NUCLEOTIDE SEQUENCE</scope>
    <source>
        <strain evidence="1">3651</strain>
    </source>
</reference>
<dbReference type="Proteomes" id="UP001293254">
    <property type="component" value="Unassembled WGS sequence"/>
</dbReference>
<sequence length="203" mass="23016">MGFVSSKSSIPSPRPGERALKRHHSALYYATASKESLTPDLQAHLRHLSSPSFPCRTHTFVLCSVYVPTAPDFPGSRNSPSPCILSKKTGYLNPKIIYNANRRNANQTLKPKNTTIIAGQLGGAALTVTQERWHSSWRTHLARDRWFFPASDYVNHSVFKISSWDSKRHKMRANCPVGSRSRMVSVYANLQRTRDWYFTYSSV</sequence>
<gene>
    <name evidence="1" type="ORF">Salat_0265000</name>
</gene>
<keyword evidence="2" id="KW-1185">Reference proteome</keyword>